<comment type="caution">
    <text evidence="1">The sequence shown here is derived from an EMBL/GenBank/DDBJ whole genome shotgun (WGS) entry which is preliminary data.</text>
</comment>
<keyword evidence="2" id="KW-1185">Reference proteome</keyword>
<evidence type="ECO:0000313" key="1">
    <source>
        <dbReference type="EMBL" id="TWH77710.1"/>
    </source>
</evidence>
<accession>A0A562J3I2</accession>
<dbReference type="OrthoDB" id="9090890at2"/>
<dbReference type="InterPro" id="IPR024265">
    <property type="entry name" value="DUF3788"/>
</dbReference>
<sequence length="148" mass="16876">MKWNELFNEHLTPSSKDIKDYIGAAEASWNNLTEYIENTYEAKPKIEYSRCSLQPGWNVKYKKNGKSLCTLYPMEDYFIALVVIGPKEQDEAEAAMEAGVFSTYVEELYKKTSGSAMGSWLMIEVKDGSILNDIKILINMRVKAKNVN</sequence>
<dbReference type="Pfam" id="PF12663">
    <property type="entry name" value="DUF3788"/>
    <property type="match status" value="1"/>
</dbReference>
<organism evidence="1 2">
    <name type="scientific">Sedimentibacter saalensis</name>
    <dbReference type="NCBI Taxonomy" id="130788"/>
    <lineage>
        <taxon>Bacteria</taxon>
        <taxon>Bacillati</taxon>
        <taxon>Bacillota</taxon>
        <taxon>Tissierellia</taxon>
        <taxon>Sedimentibacter</taxon>
    </lineage>
</organism>
<name>A0A562J3I2_9FIRM</name>
<gene>
    <name evidence="1" type="ORF">LY60_03218</name>
</gene>
<proteinExistence type="predicted"/>
<dbReference type="Proteomes" id="UP000315343">
    <property type="component" value="Unassembled WGS sequence"/>
</dbReference>
<protein>
    <submittedName>
        <fullName evidence="1">Uncharacterized protein DUF3788</fullName>
    </submittedName>
</protein>
<dbReference type="AlphaFoldDB" id="A0A562J3I2"/>
<reference evidence="1 2" key="1">
    <citation type="submission" date="2019-07" db="EMBL/GenBank/DDBJ databases">
        <title>Genomic Encyclopedia of Type Strains, Phase I: the one thousand microbial genomes (KMG-I) project.</title>
        <authorList>
            <person name="Kyrpides N."/>
        </authorList>
    </citation>
    <scope>NUCLEOTIDE SEQUENCE [LARGE SCALE GENOMIC DNA]</scope>
    <source>
        <strain evidence="1 2">DSM 13558</strain>
    </source>
</reference>
<dbReference type="RefSeq" id="WP_145086040.1">
    <property type="nucleotide sequence ID" value="NZ_DAMBUX010000004.1"/>
</dbReference>
<evidence type="ECO:0000313" key="2">
    <source>
        <dbReference type="Proteomes" id="UP000315343"/>
    </source>
</evidence>
<dbReference type="EMBL" id="VLKH01000012">
    <property type="protein sequence ID" value="TWH77710.1"/>
    <property type="molecule type" value="Genomic_DNA"/>
</dbReference>